<name>A0A7U9CNP3_PSEFL</name>
<protein>
    <submittedName>
        <fullName evidence="1">Uncharacterized protein</fullName>
    </submittedName>
</protein>
<organism evidence="1 2">
    <name type="scientific">Pseudomonas fluorescens R124</name>
    <dbReference type="NCBI Taxonomy" id="743713"/>
    <lineage>
        <taxon>Bacteria</taxon>
        <taxon>Pseudomonadati</taxon>
        <taxon>Pseudomonadota</taxon>
        <taxon>Gammaproteobacteria</taxon>
        <taxon>Pseudomonadales</taxon>
        <taxon>Pseudomonadaceae</taxon>
        <taxon>Pseudomonas</taxon>
    </lineage>
</organism>
<dbReference type="AlphaFoldDB" id="A0A7U9CNP3"/>
<reference evidence="1 2" key="1">
    <citation type="submission" date="2012-08" db="EMBL/GenBank/DDBJ databases">
        <title>The genome of cave-isolated P. fluorescens strain R124 demonstrates phenotypic adaptation to the mineral environment.</title>
        <authorList>
            <person name="Barton M.D."/>
            <person name="Petronio M."/>
            <person name="Giarrizzo J.G."/>
            <person name="Bowling B.V."/>
            <person name="Barton H.A."/>
        </authorList>
    </citation>
    <scope>NUCLEOTIDE SEQUENCE [LARGE SCALE GENOMIC DNA]</scope>
    <source>
        <strain evidence="1 2">R124</strain>
    </source>
</reference>
<evidence type="ECO:0000313" key="1">
    <source>
        <dbReference type="EMBL" id="EJZ58710.1"/>
    </source>
</evidence>
<dbReference type="EMBL" id="CM001561">
    <property type="protein sequence ID" value="EJZ58710.1"/>
    <property type="molecule type" value="Genomic_DNA"/>
</dbReference>
<proteinExistence type="predicted"/>
<dbReference type="Proteomes" id="UP000006045">
    <property type="component" value="Chromosome"/>
</dbReference>
<dbReference type="OrthoDB" id="6961929at2"/>
<gene>
    <name evidence="1" type="ORF">I1A_003041</name>
</gene>
<accession>A0A7U9CNP3</accession>
<evidence type="ECO:0000313" key="2">
    <source>
        <dbReference type="Proteomes" id="UP000006045"/>
    </source>
</evidence>
<dbReference type="RefSeq" id="WP_003225692.1">
    <property type="nucleotide sequence ID" value="NZ_CM001561.1"/>
</dbReference>
<sequence>MITEDIKIVEEIFQEVEVGIVYGYDAFRYGVELGEGYIETELAVEKDGVEDWNAETDINGAKILRLVDQLQAAAASRGEPWKSFVLSYRKGEQVKTKFNY</sequence>